<reference evidence="2" key="1">
    <citation type="submission" date="2021-01" db="EMBL/GenBank/DDBJ databases">
        <authorList>
            <person name="Corre E."/>
            <person name="Pelletier E."/>
            <person name="Niang G."/>
            <person name="Scheremetjew M."/>
            <person name="Finn R."/>
            <person name="Kale V."/>
            <person name="Holt S."/>
            <person name="Cochrane G."/>
            <person name="Meng A."/>
            <person name="Brown T."/>
            <person name="Cohen L."/>
        </authorList>
    </citation>
    <scope>NUCLEOTIDE SEQUENCE</scope>
    <source>
        <strain evidence="2">CCMP622</strain>
    </source>
</reference>
<organism evidence="2">
    <name type="scientific">Lotharella oceanica</name>
    <dbReference type="NCBI Taxonomy" id="641309"/>
    <lineage>
        <taxon>Eukaryota</taxon>
        <taxon>Sar</taxon>
        <taxon>Rhizaria</taxon>
        <taxon>Cercozoa</taxon>
        <taxon>Chlorarachniophyceae</taxon>
        <taxon>Lotharella</taxon>
    </lineage>
</organism>
<dbReference type="AlphaFoldDB" id="A0A7S2TVB4"/>
<gene>
    <name evidence="2" type="ORF">LSP00402_LOCUS14868</name>
</gene>
<evidence type="ECO:0000313" key="2">
    <source>
        <dbReference type="EMBL" id="CAD9770880.1"/>
    </source>
</evidence>
<protein>
    <recommendedName>
        <fullName evidence="1">GP-PDE domain-containing protein</fullName>
    </recommendedName>
</protein>
<dbReference type="InterPro" id="IPR017946">
    <property type="entry name" value="PLC-like_Pdiesterase_TIM-brl"/>
</dbReference>
<name>A0A7S2TVB4_9EUKA</name>
<accession>A0A7S2TVB4</accession>
<dbReference type="SUPFAM" id="SSF51695">
    <property type="entry name" value="PLC-like phosphodiesterases"/>
    <property type="match status" value="1"/>
</dbReference>
<dbReference type="InterPro" id="IPR030395">
    <property type="entry name" value="GP_PDE_dom"/>
</dbReference>
<sequence length="301" mass="33515">MSDGKPYVIAHRGASHEAPENTLDAVNAALIPGVDMVECDVHMTKDGQVVVIHDATVDRTTNGRGAVEDHTMEQISKLNANNGNDEYEWCKVPTLAEWLKLVLNGEKIPLIELKPGKTGPYKGMAAKVYQIIRKAGASRKAVFQSFEHSYLEELRKMDSKIKLHTLYVFPQINLNVIGTNKAIGSESVNVYHGAANRAFTQAMHQHGFKVMVYTVDAPGRMLKMIKNGVDGIITNKPALLIDVINHPEKYTIDTVATLLLFFPNRHSRLISVERLCTFLVHTIACRITLGPWRESQWLGCS</sequence>
<dbReference type="EMBL" id="HBHP01023895">
    <property type="protein sequence ID" value="CAD9770880.1"/>
    <property type="molecule type" value="Transcribed_RNA"/>
</dbReference>
<dbReference type="Gene3D" id="3.20.20.190">
    <property type="entry name" value="Phosphatidylinositol (PI) phosphodiesterase"/>
    <property type="match status" value="1"/>
</dbReference>
<dbReference type="PROSITE" id="PS51704">
    <property type="entry name" value="GP_PDE"/>
    <property type="match status" value="1"/>
</dbReference>
<dbReference type="PANTHER" id="PTHR46211">
    <property type="entry name" value="GLYCEROPHOSPHORYL DIESTER PHOSPHODIESTERASE"/>
    <property type="match status" value="1"/>
</dbReference>
<evidence type="ECO:0000259" key="1">
    <source>
        <dbReference type="PROSITE" id="PS51704"/>
    </source>
</evidence>
<dbReference type="Pfam" id="PF03009">
    <property type="entry name" value="GDPD"/>
    <property type="match status" value="1"/>
</dbReference>
<dbReference type="GO" id="GO:0006629">
    <property type="term" value="P:lipid metabolic process"/>
    <property type="evidence" value="ECO:0007669"/>
    <property type="project" value="InterPro"/>
</dbReference>
<feature type="domain" description="GP-PDE" evidence="1">
    <location>
        <begin position="6"/>
        <end position="244"/>
    </location>
</feature>
<dbReference type="GO" id="GO:0008081">
    <property type="term" value="F:phosphoric diester hydrolase activity"/>
    <property type="evidence" value="ECO:0007669"/>
    <property type="project" value="InterPro"/>
</dbReference>
<dbReference type="PANTHER" id="PTHR46211:SF1">
    <property type="entry name" value="GLYCEROPHOSPHODIESTER PHOSPHODIESTERASE, CYTOPLASMIC"/>
    <property type="match status" value="1"/>
</dbReference>
<proteinExistence type="predicted"/>